<evidence type="ECO:0000256" key="2">
    <source>
        <dbReference type="ARBA" id="ARBA00004520"/>
    </source>
</evidence>
<keyword evidence="6 13" id="KW-1133">Transmembrane helix</keyword>
<feature type="transmembrane region" description="Helical" evidence="13">
    <location>
        <begin position="467"/>
        <end position="489"/>
    </location>
</feature>
<proteinExistence type="inferred from homology"/>
<feature type="repeat" description="ANK" evidence="12">
    <location>
        <begin position="99"/>
        <end position="131"/>
    </location>
</feature>
<evidence type="ECO:0000256" key="14">
    <source>
        <dbReference type="SAM" id="MobiDB-lite"/>
    </source>
</evidence>
<feature type="repeat" description="ANK" evidence="12">
    <location>
        <begin position="198"/>
        <end position="230"/>
    </location>
</feature>
<feature type="transmembrane region" description="Helical" evidence="13">
    <location>
        <begin position="277"/>
        <end position="296"/>
    </location>
</feature>
<dbReference type="GO" id="GO:0019706">
    <property type="term" value="F:protein-cysteine S-palmitoyltransferase activity"/>
    <property type="evidence" value="ECO:0007669"/>
    <property type="project" value="UniProtKB-EC"/>
</dbReference>
<dbReference type="Proteomes" id="UP000481861">
    <property type="component" value="Unassembled WGS sequence"/>
</dbReference>
<dbReference type="PRINTS" id="PR01415">
    <property type="entry name" value="ANKYRIN"/>
</dbReference>
<comment type="subcellular location">
    <subcellularLocation>
        <location evidence="2">Early endosome membrane</location>
        <topology evidence="2">Multi-pass membrane protein</topology>
    </subcellularLocation>
</comment>
<evidence type="ECO:0000256" key="10">
    <source>
        <dbReference type="ARBA" id="ARBA00023288"/>
    </source>
</evidence>
<feature type="region of interest" description="Disordered" evidence="14">
    <location>
        <begin position="1"/>
        <end position="20"/>
    </location>
</feature>
<feature type="transmembrane region" description="Helical" evidence="13">
    <location>
        <begin position="339"/>
        <end position="356"/>
    </location>
</feature>
<keyword evidence="4 13" id="KW-0812">Transmembrane</keyword>
<dbReference type="OrthoDB" id="6781668at2759"/>
<dbReference type="InterPro" id="IPR002110">
    <property type="entry name" value="Ankyrin_rpt"/>
</dbReference>
<keyword evidence="13" id="KW-0808">Transferase</keyword>
<comment type="catalytic activity">
    <reaction evidence="11 13">
        <text>L-cysteinyl-[protein] + hexadecanoyl-CoA = S-hexadecanoyl-L-cysteinyl-[protein] + CoA</text>
        <dbReference type="Rhea" id="RHEA:36683"/>
        <dbReference type="Rhea" id="RHEA-COMP:10131"/>
        <dbReference type="Rhea" id="RHEA-COMP:11032"/>
        <dbReference type="ChEBI" id="CHEBI:29950"/>
        <dbReference type="ChEBI" id="CHEBI:57287"/>
        <dbReference type="ChEBI" id="CHEBI:57379"/>
        <dbReference type="ChEBI" id="CHEBI:74151"/>
        <dbReference type="EC" id="2.3.1.225"/>
    </reaction>
</comment>
<dbReference type="InterPro" id="IPR001594">
    <property type="entry name" value="Palmitoyltrfase_DHHC"/>
</dbReference>
<dbReference type="PANTHER" id="PTHR24161:SF85">
    <property type="entry name" value="PALMITOYLTRANSFERASE HIP14"/>
    <property type="match status" value="1"/>
</dbReference>
<feature type="repeat" description="ANK" evidence="12">
    <location>
        <begin position="65"/>
        <end position="97"/>
    </location>
</feature>
<evidence type="ECO:0000256" key="9">
    <source>
        <dbReference type="ARBA" id="ARBA00023139"/>
    </source>
</evidence>
<accession>A0A7C8ILX8</accession>
<sequence>MSSAPAPAPAPSEPNANHVELEDMGDRKALPIEEDVMQLSRLGQLAAIQKLFDSGKCDATYHDEQGITPLHWAAINNHYALCHFLLENGAKVNAKGGDAVATPVLWAAKRCHYYIVNLLLERGADPLLTDDQGFNLLHSATLDGNVYQLVLLLHQDIPVDIPDAQAHTALMWAAYKGYPSCVDLFLRWGANVYATDDQGFTALHWALVKGSQGSIQKLLEYGADRSAKNNDGKTPAVTAEEMNTTQQWHKALSEAGYSKDGAPRDFPIPGVKDTRWFISRFVFFWPSLIVIAALYLISHYPAYIGIPVAMGIAYSLQWVAQKMLTYGPSNMKSIHHSPFLAGIFAGTLCWVGVRWITTVLPWTIRTNFLLNVLFGAFYGLTTYYYFFTMASDPGFVPKSASRSASKAVIDELMEVRQFDENHFCVNCMVRKPLRSKHCKRCERCVAKTDHHCPWVNNCVANNNHRHFLFYILYLELGIFTWVRLVLAYLETVETPKDVECNVLSEELCQILHKDPFTIVLSIWATFQLTWVTMLLCVQLIQIARNLTTYESMRGHLNSDTPTEALNTFVTTGDTSQDVSGGNAPTNGFGSGQDTGEGAPRRQPKHSIWDQWKRLLGLDTFVATALHGSQANQTRSRGNPFSRGVITNCKDFFCDGAPVFERKESGFARLGGERVDYTRMYEVPRMRYQRGEGRYEAVAAEEEV</sequence>
<evidence type="ECO:0000259" key="15">
    <source>
        <dbReference type="Pfam" id="PF01529"/>
    </source>
</evidence>
<gene>
    <name evidence="16" type="ORF">BDV95DRAFT_559486</name>
</gene>
<dbReference type="PANTHER" id="PTHR24161">
    <property type="entry name" value="ANK_REP_REGION DOMAIN-CONTAINING PROTEIN-RELATED"/>
    <property type="match status" value="1"/>
</dbReference>
<feature type="transmembrane region" description="Helical" evidence="13">
    <location>
        <begin position="302"/>
        <end position="319"/>
    </location>
</feature>
<keyword evidence="5" id="KW-0677">Repeat</keyword>
<feature type="transmembrane region" description="Helical" evidence="13">
    <location>
        <begin position="368"/>
        <end position="387"/>
    </location>
</feature>
<dbReference type="Gene3D" id="1.25.40.20">
    <property type="entry name" value="Ankyrin repeat-containing domain"/>
    <property type="match status" value="2"/>
</dbReference>
<dbReference type="Pfam" id="PF12796">
    <property type="entry name" value="Ank_2"/>
    <property type="match status" value="2"/>
</dbReference>
<comment type="domain">
    <text evidence="13">The DHHC domain is required for palmitoyltransferase activity.</text>
</comment>
<feature type="region of interest" description="Disordered" evidence="14">
    <location>
        <begin position="572"/>
        <end position="602"/>
    </location>
</feature>
<evidence type="ECO:0000256" key="3">
    <source>
        <dbReference type="ARBA" id="ARBA00010104"/>
    </source>
</evidence>
<evidence type="ECO:0000256" key="11">
    <source>
        <dbReference type="ARBA" id="ARBA00048048"/>
    </source>
</evidence>
<comment type="caution">
    <text evidence="16">The sequence shown here is derived from an EMBL/GenBank/DDBJ whole genome shotgun (WGS) entry which is preliminary data.</text>
</comment>
<protein>
    <recommendedName>
        <fullName evidence="13">Palmitoyltransferase</fullName>
        <ecNumber evidence="13">2.3.1.225</ecNumber>
    </recommendedName>
</protein>
<feature type="compositionally biased region" description="Pro residues" evidence="14">
    <location>
        <begin position="1"/>
        <end position="12"/>
    </location>
</feature>
<dbReference type="SMART" id="SM00248">
    <property type="entry name" value="ANK"/>
    <property type="match status" value="5"/>
</dbReference>
<evidence type="ECO:0000256" key="13">
    <source>
        <dbReference type="RuleBase" id="RU079119"/>
    </source>
</evidence>
<reference evidence="16 17" key="1">
    <citation type="submission" date="2020-01" db="EMBL/GenBank/DDBJ databases">
        <authorList>
            <consortium name="DOE Joint Genome Institute"/>
            <person name="Haridas S."/>
            <person name="Albert R."/>
            <person name="Binder M."/>
            <person name="Bloem J."/>
            <person name="Labutti K."/>
            <person name="Salamov A."/>
            <person name="Andreopoulos B."/>
            <person name="Baker S.E."/>
            <person name="Barry K."/>
            <person name="Bills G."/>
            <person name="Bluhm B.H."/>
            <person name="Cannon C."/>
            <person name="Castanera R."/>
            <person name="Culley D.E."/>
            <person name="Daum C."/>
            <person name="Ezra D."/>
            <person name="Gonzalez J.B."/>
            <person name="Henrissat B."/>
            <person name="Kuo A."/>
            <person name="Liang C."/>
            <person name="Lipzen A."/>
            <person name="Lutzoni F."/>
            <person name="Magnuson J."/>
            <person name="Mondo S."/>
            <person name="Nolan M."/>
            <person name="Ohm R."/>
            <person name="Pangilinan J."/>
            <person name="Park H.-J.H."/>
            <person name="Ramirez L."/>
            <person name="Alfaro M."/>
            <person name="Sun H."/>
            <person name="Tritt A."/>
            <person name="Yoshinaga Y."/>
            <person name="Zwiers L.-H.L."/>
            <person name="Turgeon B.G."/>
            <person name="Goodwin S.B."/>
            <person name="Spatafora J.W."/>
            <person name="Crous P.W."/>
            <person name="Grigoriev I.V."/>
        </authorList>
    </citation>
    <scope>NUCLEOTIDE SEQUENCE [LARGE SCALE GENOMIC DNA]</scope>
    <source>
        <strain evidence="16 17">CBS 611.86</strain>
    </source>
</reference>
<dbReference type="PROSITE" id="PS50297">
    <property type="entry name" value="ANK_REP_REGION"/>
    <property type="match status" value="2"/>
</dbReference>
<organism evidence="16 17">
    <name type="scientific">Massariosphaeria phaeospora</name>
    <dbReference type="NCBI Taxonomy" id="100035"/>
    <lineage>
        <taxon>Eukaryota</taxon>
        <taxon>Fungi</taxon>
        <taxon>Dikarya</taxon>
        <taxon>Ascomycota</taxon>
        <taxon>Pezizomycotina</taxon>
        <taxon>Dothideomycetes</taxon>
        <taxon>Pleosporomycetidae</taxon>
        <taxon>Pleosporales</taxon>
        <taxon>Pleosporales incertae sedis</taxon>
        <taxon>Massariosphaeria</taxon>
    </lineage>
</organism>
<dbReference type="GO" id="GO:0031901">
    <property type="term" value="C:early endosome membrane"/>
    <property type="evidence" value="ECO:0007669"/>
    <property type="project" value="UniProtKB-SubCell"/>
</dbReference>
<feature type="transmembrane region" description="Helical" evidence="13">
    <location>
        <begin position="520"/>
        <end position="543"/>
    </location>
</feature>
<evidence type="ECO:0000256" key="6">
    <source>
        <dbReference type="ARBA" id="ARBA00022989"/>
    </source>
</evidence>
<evidence type="ECO:0000313" key="16">
    <source>
        <dbReference type="EMBL" id="KAF2877530.1"/>
    </source>
</evidence>
<keyword evidence="9" id="KW-0564">Palmitate</keyword>
<keyword evidence="10" id="KW-0449">Lipoprotein</keyword>
<feature type="domain" description="Palmitoyltransferase DHHC" evidence="15">
    <location>
        <begin position="418"/>
        <end position="553"/>
    </location>
</feature>
<evidence type="ECO:0000256" key="12">
    <source>
        <dbReference type="PROSITE-ProRule" id="PRU00023"/>
    </source>
</evidence>
<keyword evidence="17" id="KW-1185">Reference proteome</keyword>
<dbReference type="SUPFAM" id="SSF48403">
    <property type="entry name" value="Ankyrin repeat"/>
    <property type="match status" value="1"/>
</dbReference>
<evidence type="ECO:0000256" key="4">
    <source>
        <dbReference type="ARBA" id="ARBA00022692"/>
    </source>
</evidence>
<dbReference type="Pfam" id="PF01529">
    <property type="entry name" value="DHHC"/>
    <property type="match status" value="1"/>
</dbReference>
<comment type="function">
    <text evidence="1">Palmitoyltransferase specific for casein kinase 1.</text>
</comment>
<keyword evidence="7 12" id="KW-0040">ANK repeat</keyword>
<evidence type="ECO:0000256" key="5">
    <source>
        <dbReference type="ARBA" id="ARBA00022737"/>
    </source>
</evidence>
<dbReference type="AlphaFoldDB" id="A0A7C8ILX8"/>
<dbReference type="PROSITE" id="PS50216">
    <property type="entry name" value="DHHC"/>
    <property type="match status" value="1"/>
</dbReference>
<keyword evidence="13" id="KW-0012">Acyltransferase</keyword>
<comment type="similarity">
    <text evidence="3">Belongs to the DHHC palmitoyltransferase family. AKR/ZDHHC17 subfamily.</text>
</comment>
<feature type="repeat" description="ANK" evidence="12">
    <location>
        <begin position="165"/>
        <end position="197"/>
    </location>
</feature>
<evidence type="ECO:0000256" key="1">
    <source>
        <dbReference type="ARBA" id="ARBA00002100"/>
    </source>
</evidence>
<name>A0A7C8ILX8_9PLEO</name>
<dbReference type="EMBL" id="JAADJZ010000002">
    <property type="protein sequence ID" value="KAF2877530.1"/>
    <property type="molecule type" value="Genomic_DNA"/>
</dbReference>
<dbReference type="InterPro" id="IPR036770">
    <property type="entry name" value="Ankyrin_rpt-contain_sf"/>
</dbReference>
<evidence type="ECO:0000256" key="7">
    <source>
        <dbReference type="ARBA" id="ARBA00023043"/>
    </source>
</evidence>
<evidence type="ECO:0000256" key="8">
    <source>
        <dbReference type="ARBA" id="ARBA00023136"/>
    </source>
</evidence>
<evidence type="ECO:0000313" key="17">
    <source>
        <dbReference type="Proteomes" id="UP000481861"/>
    </source>
</evidence>
<keyword evidence="8 13" id="KW-0472">Membrane</keyword>
<dbReference type="EC" id="2.3.1.225" evidence="13"/>
<dbReference type="PROSITE" id="PS50088">
    <property type="entry name" value="ANK_REPEAT"/>
    <property type="match status" value="4"/>
</dbReference>
<feature type="compositionally biased region" description="Polar residues" evidence="14">
    <location>
        <begin position="572"/>
        <end position="587"/>
    </location>
</feature>